<feature type="compositionally biased region" description="Low complexity" evidence="1">
    <location>
        <begin position="751"/>
        <end position="760"/>
    </location>
</feature>
<keyword evidence="5" id="KW-1185">Reference proteome</keyword>
<dbReference type="PROSITE" id="PS50096">
    <property type="entry name" value="IQ"/>
    <property type="match status" value="1"/>
</dbReference>
<proteinExistence type="predicted"/>
<dbReference type="GO" id="GO:0016286">
    <property type="term" value="F:small conductance calcium-activated potassium channel activity"/>
    <property type="evidence" value="ECO:0007669"/>
    <property type="project" value="InterPro"/>
</dbReference>
<dbReference type="EMBL" id="JAGTXO010000033">
    <property type="protein sequence ID" value="KAG8460283.1"/>
    <property type="molecule type" value="Genomic_DNA"/>
</dbReference>
<evidence type="ECO:0000256" key="2">
    <source>
        <dbReference type="SAM" id="Phobius"/>
    </source>
</evidence>
<keyword evidence="2" id="KW-1133">Transmembrane helix</keyword>
<keyword evidence="2" id="KW-0812">Transmembrane</keyword>
<feature type="transmembrane region" description="Helical" evidence="2">
    <location>
        <begin position="353"/>
        <end position="372"/>
    </location>
</feature>
<dbReference type="Pfam" id="PF07885">
    <property type="entry name" value="Ion_trans_2"/>
    <property type="match status" value="1"/>
</dbReference>
<dbReference type="GO" id="GO:0016020">
    <property type="term" value="C:membrane"/>
    <property type="evidence" value="ECO:0007669"/>
    <property type="project" value="InterPro"/>
</dbReference>
<feature type="region of interest" description="Disordered" evidence="1">
    <location>
        <begin position="878"/>
        <end position="925"/>
    </location>
</feature>
<feature type="transmembrane region" description="Helical" evidence="2">
    <location>
        <begin position="294"/>
        <end position="316"/>
    </location>
</feature>
<feature type="transmembrane region" description="Helical" evidence="2">
    <location>
        <begin position="396"/>
        <end position="413"/>
    </location>
</feature>
<organism evidence="4 5">
    <name type="scientific">Diacronema lutheri</name>
    <name type="common">Unicellular marine alga</name>
    <name type="synonym">Monochrysis lutheri</name>
    <dbReference type="NCBI Taxonomy" id="2081491"/>
    <lineage>
        <taxon>Eukaryota</taxon>
        <taxon>Haptista</taxon>
        <taxon>Haptophyta</taxon>
        <taxon>Pavlovophyceae</taxon>
        <taxon>Pavlovales</taxon>
        <taxon>Pavlovaceae</taxon>
        <taxon>Diacronema</taxon>
    </lineage>
</organism>
<dbReference type="Gene3D" id="1.10.287.70">
    <property type="match status" value="1"/>
</dbReference>
<feature type="transmembrane region" description="Helical" evidence="2">
    <location>
        <begin position="162"/>
        <end position="182"/>
    </location>
</feature>
<accession>A0A8J6CAA6</accession>
<dbReference type="AlphaFoldDB" id="A0A8J6CAA6"/>
<feature type="compositionally biased region" description="Low complexity" evidence="1">
    <location>
        <begin position="878"/>
        <end position="895"/>
    </location>
</feature>
<keyword evidence="2" id="KW-0472">Membrane</keyword>
<feature type="region of interest" description="Disordered" evidence="1">
    <location>
        <begin position="1"/>
        <end position="42"/>
    </location>
</feature>
<dbReference type="InterPro" id="IPR013099">
    <property type="entry name" value="K_chnl_dom"/>
</dbReference>
<evidence type="ECO:0000313" key="4">
    <source>
        <dbReference type="EMBL" id="KAG8460283.1"/>
    </source>
</evidence>
<sequence>MGASSAEEVRTVDPAAADGEPGGAGASAGMPALRHTSVDSASGSASSAAVLAGVARRLSRGGVGGASGSGLTDEERRERAATRMQAVFRARAGRRRYTRVRRILLRFQATYRGTAVRKGNVLVAQKVIKQTRDVRKAAYRSAVSSGTLDWRLEALKRKHERISALGLGGVCIVILVNELVYADWKANILAMPEYFDAPVRGLRIALLISTVVLEALLIDYHRFYFFSAKQLFGGRPPLVDYARTVARDLIVCAIHPFIDGGAISSEQAWKIRTSSSAAGLRDTLGIQYVGIEDLFVIISVLMFLRVPLLVFRRLWLHSKAVRMKARFLARSSHIDLSLQLAIRVEMRDEGVRFLLWVGLVAVLCFGYVYYVLEREYAFLTRVDGADSYDAFVSPEFFMNSLWSNVIVLIGIGFDYPPQTYLGRAVLVLNAVWGLALFALMTAAFADALSLKDAELRLMHVVQRSEGVLRIQTAAVRVIQRAWKHTHHRQSVLHAIPRWARQRLTGAPLSPDVGARRAGANPPLAPAASGRFVFSRANALPDGSGKEDDEGTGGRFVFSRANAPPDGSGKEDDEGTGGRFVFSRANAPPDGSGKEDDEGTGVRAGGRPACSMLVSEAPSPIGTDRSFPDTPTRARRAAAVHAMRVSMLGAAESRVRKHVEGTHQKALMRALNDWRVERHRNATTSEMIENVTSVLKEVRERVDEQGAELSRLLLTVSLLAQHTLPDGAAARLPSTPLRRGARARAGAGAGAGAKHQSAAGSHAKRSPAPRRAAPTMLAGVGRAATSTISRPAASREPTERDGAGGLRGRGDSRTPQSKRVLSVNVAGAQGGHASAPLLGAGGRSATVAPVISAARADAPEVRASSGGCARRAFVISGVSARSAPAPSRAELAAAPPTGIGPTSRLSVSQGEARRTRIDPEGRGQGR</sequence>
<feature type="region of interest" description="Disordered" evidence="1">
    <location>
        <begin position="538"/>
        <end position="602"/>
    </location>
</feature>
<dbReference type="OrthoDB" id="10683783at2759"/>
<dbReference type="Proteomes" id="UP000751190">
    <property type="component" value="Unassembled WGS sequence"/>
</dbReference>
<name>A0A8J6CAA6_DIALT</name>
<evidence type="ECO:0000256" key="1">
    <source>
        <dbReference type="SAM" id="MobiDB-lite"/>
    </source>
</evidence>
<gene>
    <name evidence="4" type="ORF">KFE25_011774</name>
</gene>
<dbReference type="SUPFAM" id="SSF81324">
    <property type="entry name" value="Voltage-gated potassium channels"/>
    <property type="match status" value="1"/>
</dbReference>
<feature type="compositionally biased region" description="Basic and acidic residues" evidence="1">
    <location>
        <begin position="910"/>
        <end position="925"/>
    </location>
</feature>
<feature type="region of interest" description="Disordered" evidence="1">
    <location>
        <begin position="727"/>
        <end position="817"/>
    </location>
</feature>
<dbReference type="PANTHER" id="PTHR10153">
    <property type="entry name" value="SMALL CONDUCTANCE CALCIUM-ACTIVATED POTASSIUM CHANNEL"/>
    <property type="match status" value="1"/>
</dbReference>
<protein>
    <recommendedName>
        <fullName evidence="3">Potassium channel domain-containing protein</fullName>
    </recommendedName>
</protein>
<feature type="transmembrane region" description="Helical" evidence="2">
    <location>
        <begin position="425"/>
        <end position="445"/>
    </location>
</feature>
<feature type="domain" description="Potassium channel" evidence="3">
    <location>
        <begin position="359"/>
        <end position="448"/>
    </location>
</feature>
<comment type="caution">
    <text evidence="4">The sequence shown here is derived from an EMBL/GenBank/DDBJ whole genome shotgun (WGS) entry which is preliminary data.</text>
</comment>
<feature type="compositionally biased region" description="Basic and acidic residues" evidence="1">
    <location>
        <begin position="795"/>
        <end position="811"/>
    </location>
</feature>
<dbReference type="InterPro" id="IPR015449">
    <property type="entry name" value="K_chnl_Ca-activ_SK"/>
</dbReference>
<feature type="transmembrane region" description="Helical" evidence="2">
    <location>
        <begin position="202"/>
        <end position="220"/>
    </location>
</feature>
<reference evidence="4" key="1">
    <citation type="submission" date="2021-05" db="EMBL/GenBank/DDBJ databases">
        <title>The genome of the haptophyte Pavlova lutheri (Diacronema luteri, Pavlovales) - a model for lipid biosynthesis in eukaryotic algae.</title>
        <authorList>
            <person name="Hulatt C.J."/>
            <person name="Posewitz M.C."/>
        </authorList>
    </citation>
    <scope>NUCLEOTIDE SEQUENCE</scope>
    <source>
        <strain evidence="4">NIVA-4/92</strain>
    </source>
</reference>
<evidence type="ECO:0000313" key="5">
    <source>
        <dbReference type="Proteomes" id="UP000751190"/>
    </source>
</evidence>
<evidence type="ECO:0000259" key="3">
    <source>
        <dbReference type="Pfam" id="PF07885"/>
    </source>
</evidence>